<dbReference type="GO" id="GO:0005230">
    <property type="term" value="F:extracellular ligand-gated monoatomic ion channel activity"/>
    <property type="evidence" value="ECO:0007669"/>
    <property type="project" value="InterPro"/>
</dbReference>
<accession>A0AAN8EW86</accession>
<keyword evidence="1" id="KW-0732">Signal</keyword>
<organism evidence="3 4">
    <name type="scientific">Trichostrongylus colubriformis</name>
    <name type="common">Black scour worm</name>
    <dbReference type="NCBI Taxonomy" id="6319"/>
    <lineage>
        <taxon>Eukaryota</taxon>
        <taxon>Metazoa</taxon>
        <taxon>Ecdysozoa</taxon>
        <taxon>Nematoda</taxon>
        <taxon>Chromadorea</taxon>
        <taxon>Rhabditida</taxon>
        <taxon>Rhabditina</taxon>
        <taxon>Rhabditomorpha</taxon>
        <taxon>Strongyloidea</taxon>
        <taxon>Trichostrongylidae</taxon>
        <taxon>Trichostrongylus</taxon>
    </lineage>
</organism>
<dbReference type="Pfam" id="PF02931">
    <property type="entry name" value="Neur_chan_LBD"/>
    <property type="match status" value="1"/>
</dbReference>
<comment type="caution">
    <text evidence="3">The sequence shown here is derived from an EMBL/GenBank/DDBJ whole genome shotgun (WGS) entry which is preliminary data.</text>
</comment>
<evidence type="ECO:0000256" key="1">
    <source>
        <dbReference type="SAM" id="SignalP"/>
    </source>
</evidence>
<dbReference type="Gene3D" id="2.70.170.10">
    <property type="entry name" value="Neurotransmitter-gated ion-channel ligand-binding domain"/>
    <property type="match status" value="1"/>
</dbReference>
<dbReference type="InterPro" id="IPR036734">
    <property type="entry name" value="Neur_chan_lig-bd_sf"/>
</dbReference>
<dbReference type="Proteomes" id="UP001331761">
    <property type="component" value="Unassembled WGS sequence"/>
</dbReference>
<dbReference type="GO" id="GO:0016020">
    <property type="term" value="C:membrane"/>
    <property type="evidence" value="ECO:0007669"/>
    <property type="project" value="InterPro"/>
</dbReference>
<proteinExistence type="predicted"/>
<evidence type="ECO:0000259" key="2">
    <source>
        <dbReference type="Pfam" id="PF02931"/>
    </source>
</evidence>
<keyword evidence="4" id="KW-1185">Reference proteome</keyword>
<dbReference type="InterPro" id="IPR006202">
    <property type="entry name" value="Neur_chan_lig-bd"/>
</dbReference>
<protein>
    <recommendedName>
        <fullName evidence="2">Neurotransmitter-gated ion-channel ligand-binding domain-containing protein</fullName>
    </recommendedName>
</protein>
<gene>
    <name evidence="3" type="ORF">GCK32_007590</name>
</gene>
<dbReference type="EMBL" id="WIXE01024440">
    <property type="protein sequence ID" value="KAK5965585.1"/>
    <property type="molecule type" value="Genomic_DNA"/>
</dbReference>
<sequence length="88" mass="10305">MLYSSSILLPVLLFISVASLYHHADSVDDVRKIIAHGTPYNRNAYPNQERDIPTIVYIQMYIEGMSSFRAQTMDFQVDIYFQEKWEDP</sequence>
<evidence type="ECO:0000313" key="4">
    <source>
        <dbReference type="Proteomes" id="UP001331761"/>
    </source>
</evidence>
<feature type="domain" description="Neurotransmitter-gated ion-channel ligand-binding" evidence="2">
    <location>
        <begin position="38"/>
        <end position="88"/>
    </location>
</feature>
<feature type="signal peptide" evidence="1">
    <location>
        <begin position="1"/>
        <end position="26"/>
    </location>
</feature>
<feature type="non-terminal residue" evidence="3">
    <location>
        <position position="88"/>
    </location>
</feature>
<name>A0AAN8EW86_TRICO</name>
<evidence type="ECO:0000313" key="3">
    <source>
        <dbReference type="EMBL" id="KAK5965585.1"/>
    </source>
</evidence>
<dbReference type="AlphaFoldDB" id="A0AAN8EW86"/>
<dbReference type="SUPFAM" id="SSF63712">
    <property type="entry name" value="Nicotinic receptor ligand binding domain-like"/>
    <property type="match status" value="1"/>
</dbReference>
<reference evidence="3 4" key="1">
    <citation type="submission" date="2019-10" db="EMBL/GenBank/DDBJ databases">
        <title>Assembly and Annotation for the nematode Trichostrongylus colubriformis.</title>
        <authorList>
            <person name="Martin J."/>
        </authorList>
    </citation>
    <scope>NUCLEOTIDE SEQUENCE [LARGE SCALE GENOMIC DNA]</scope>
    <source>
        <strain evidence="3">G859</strain>
        <tissue evidence="3">Whole worm</tissue>
    </source>
</reference>
<feature type="chain" id="PRO_5043053207" description="Neurotransmitter-gated ion-channel ligand-binding domain-containing protein" evidence="1">
    <location>
        <begin position="27"/>
        <end position="88"/>
    </location>
</feature>